<name>A0ABV7CQ68_9GAMM</name>
<evidence type="ECO:0000256" key="6">
    <source>
        <dbReference type="SAM" id="Phobius"/>
    </source>
</evidence>
<feature type="transmembrane region" description="Helical" evidence="6">
    <location>
        <begin position="27"/>
        <end position="48"/>
    </location>
</feature>
<dbReference type="CDD" id="cd13136">
    <property type="entry name" value="MATE_DinF_like"/>
    <property type="match status" value="1"/>
</dbReference>
<sequence>MILANMSVPLLGLVDTAVIGHLSDARFLAAIALGSSTVTVLFWLLGFLRMSTTGAVAEAFGSAQSSKITTVLLASSSLALVLALLLGFLQQPIVMVMGYLAQTSAEVQQLASEYVAIRLFAAPAVLLNLVLLGALLGLQFGKGPFYVVLFSNGLNIVLDIWFVVGLGLGVQGAAWASCIAEYASLLLALWLLRKVLWQQMATKLRWQWPRWQQLVTLLALNRDIFLRSLILQACFSYMTFYAARLGDITLAANAVLLNFLLLVSFAMDGLAYALEAKVGHANGQRNLPAIQLWVKLGFVWGGAFALCYALLFATLGGNIIALLTDLPEVQAHAERYLGWLVVLPLLATSAFLFDGIFIGLMRGHDMRNSMLVSGLVGFVLPAWGFSSYGNHALWLAMCAFMLLRGLTLAYLYRKWMDQRPFSPALAQND</sequence>
<reference evidence="8" key="1">
    <citation type="journal article" date="2019" name="Int. J. Syst. Evol. Microbiol.">
        <title>The Global Catalogue of Microorganisms (GCM) 10K type strain sequencing project: providing services to taxonomists for standard genome sequencing and annotation.</title>
        <authorList>
            <consortium name="The Broad Institute Genomics Platform"/>
            <consortium name="The Broad Institute Genome Sequencing Center for Infectious Disease"/>
            <person name="Wu L."/>
            <person name="Ma J."/>
        </authorList>
    </citation>
    <scope>NUCLEOTIDE SEQUENCE [LARGE SCALE GENOMIC DNA]</scope>
    <source>
        <strain evidence="8">KCTC 42730</strain>
    </source>
</reference>
<feature type="transmembrane region" description="Helical" evidence="6">
    <location>
        <begin position="115"/>
        <end position="138"/>
    </location>
</feature>
<dbReference type="RefSeq" id="WP_377128883.1">
    <property type="nucleotide sequence ID" value="NZ_JBHRSD010000048.1"/>
</dbReference>
<feature type="transmembrane region" description="Helical" evidence="6">
    <location>
        <begin position="392"/>
        <end position="412"/>
    </location>
</feature>
<dbReference type="PANTHER" id="PTHR42893:SF46">
    <property type="entry name" value="PROTEIN DETOXIFICATION 44, CHLOROPLASTIC"/>
    <property type="match status" value="1"/>
</dbReference>
<feature type="transmembrane region" description="Helical" evidence="6">
    <location>
        <begin position="296"/>
        <end position="324"/>
    </location>
</feature>
<evidence type="ECO:0000256" key="4">
    <source>
        <dbReference type="ARBA" id="ARBA00022989"/>
    </source>
</evidence>
<evidence type="ECO:0000256" key="1">
    <source>
        <dbReference type="ARBA" id="ARBA00004141"/>
    </source>
</evidence>
<comment type="subcellular location">
    <subcellularLocation>
        <location evidence="1">Membrane</location>
        <topology evidence="1">Multi-pass membrane protein</topology>
    </subcellularLocation>
</comment>
<evidence type="ECO:0000256" key="2">
    <source>
        <dbReference type="ARBA" id="ARBA00010199"/>
    </source>
</evidence>
<dbReference type="InterPro" id="IPR044644">
    <property type="entry name" value="DinF-like"/>
</dbReference>
<keyword evidence="8" id="KW-1185">Reference proteome</keyword>
<evidence type="ECO:0000256" key="5">
    <source>
        <dbReference type="ARBA" id="ARBA00023136"/>
    </source>
</evidence>
<proteinExistence type="inferred from homology"/>
<dbReference type="PANTHER" id="PTHR42893">
    <property type="entry name" value="PROTEIN DETOXIFICATION 44, CHLOROPLASTIC-RELATED"/>
    <property type="match status" value="1"/>
</dbReference>
<keyword evidence="4 6" id="KW-1133">Transmembrane helix</keyword>
<comment type="similarity">
    <text evidence="2">Belongs to the multi antimicrobial extrusion (MATE) (TC 2.A.66.1) family.</text>
</comment>
<organism evidence="7 8">
    <name type="scientific">Pseudoalteromonas fenneropenaei</name>
    <dbReference type="NCBI Taxonomy" id="1737459"/>
    <lineage>
        <taxon>Bacteria</taxon>
        <taxon>Pseudomonadati</taxon>
        <taxon>Pseudomonadota</taxon>
        <taxon>Gammaproteobacteria</taxon>
        <taxon>Alteromonadales</taxon>
        <taxon>Pseudoalteromonadaceae</taxon>
        <taxon>Pseudoalteromonas</taxon>
    </lineage>
</organism>
<feature type="transmembrane region" description="Helical" evidence="6">
    <location>
        <begin position="68"/>
        <end position="89"/>
    </location>
</feature>
<dbReference type="EMBL" id="JBHRSD010000048">
    <property type="protein sequence ID" value="MFC3034839.1"/>
    <property type="molecule type" value="Genomic_DNA"/>
</dbReference>
<protein>
    <submittedName>
        <fullName evidence="7">MATE family efflux transporter</fullName>
    </submittedName>
</protein>
<dbReference type="Proteomes" id="UP001595453">
    <property type="component" value="Unassembled WGS sequence"/>
</dbReference>
<evidence type="ECO:0000313" key="8">
    <source>
        <dbReference type="Proteomes" id="UP001595453"/>
    </source>
</evidence>
<comment type="caution">
    <text evidence="7">The sequence shown here is derived from an EMBL/GenBank/DDBJ whole genome shotgun (WGS) entry which is preliminary data.</text>
</comment>
<dbReference type="NCBIfam" id="TIGR00797">
    <property type="entry name" value="matE"/>
    <property type="match status" value="1"/>
</dbReference>
<accession>A0ABV7CQ68</accession>
<feature type="transmembrane region" description="Helical" evidence="6">
    <location>
        <begin position="145"/>
        <end position="168"/>
    </location>
</feature>
<evidence type="ECO:0000313" key="7">
    <source>
        <dbReference type="EMBL" id="MFC3034839.1"/>
    </source>
</evidence>
<evidence type="ECO:0000256" key="3">
    <source>
        <dbReference type="ARBA" id="ARBA00022692"/>
    </source>
</evidence>
<dbReference type="InterPro" id="IPR002528">
    <property type="entry name" value="MATE_fam"/>
</dbReference>
<feature type="transmembrane region" description="Helical" evidence="6">
    <location>
        <begin position="174"/>
        <end position="192"/>
    </location>
</feature>
<gene>
    <name evidence="7" type="ORF">ACFOEE_20225</name>
</gene>
<feature type="transmembrane region" description="Helical" evidence="6">
    <location>
        <begin position="255"/>
        <end position="275"/>
    </location>
</feature>
<keyword evidence="5 6" id="KW-0472">Membrane</keyword>
<dbReference type="Pfam" id="PF01554">
    <property type="entry name" value="MatE"/>
    <property type="match status" value="2"/>
</dbReference>
<keyword evidence="3 6" id="KW-0812">Transmembrane</keyword>
<feature type="transmembrane region" description="Helical" evidence="6">
    <location>
        <begin position="336"/>
        <end position="357"/>
    </location>
</feature>